<proteinExistence type="predicted"/>
<keyword evidence="1" id="KW-0812">Transmembrane</keyword>
<comment type="caution">
    <text evidence="2">The sequence shown here is derived from an EMBL/GenBank/DDBJ whole genome shotgun (WGS) entry which is preliminary data.</text>
</comment>
<evidence type="ECO:0000313" key="3">
    <source>
        <dbReference type="Proteomes" id="UP000177334"/>
    </source>
</evidence>
<reference evidence="2 3" key="1">
    <citation type="journal article" date="2016" name="Nat. Commun.">
        <title>Thousands of microbial genomes shed light on interconnected biogeochemical processes in an aquifer system.</title>
        <authorList>
            <person name="Anantharaman K."/>
            <person name="Brown C.T."/>
            <person name="Hug L.A."/>
            <person name="Sharon I."/>
            <person name="Castelle C.J."/>
            <person name="Probst A.J."/>
            <person name="Thomas B.C."/>
            <person name="Singh A."/>
            <person name="Wilkins M.J."/>
            <person name="Karaoz U."/>
            <person name="Brodie E.L."/>
            <person name="Williams K.H."/>
            <person name="Hubbard S.S."/>
            <person name="Banfield J.F."/>
        </authorList>
    </citation>
    <scope>NUCLEOTIDE SEQUENCE [LARGE SCALE GENOMIC DNA]</scope>
</reference>
<dbReference type="Proteomes" id="UP000177334">
    <property type="component" value="Unassembled WGS sequence"/>
</dbReference>
<organism evidence="2 3">
    <name type="scientific">Candidatus Giovannonibacteria bacterium RIFCSPLOWO2_12_FULL_43_26</name>
    <dbReference type="NCBI Taxonomy" id="1798363"/>
    <lineage>
        <taxon>Bacteria</taxon>
        <taxon>Candidatus Giovannoniibacteriota</taxon>
    </lineage>
</organism>
<keyword evidence="1" id="KW-1133">Transmembrane helix</keyword>
<evidence type="ECO:0000256" key="1">
    <source>
        <dbReference type="SAM" id="Phobius"/>
    </source>
</evidence>
<evidence type="ECO:0000313" key="2">
    <source>
        <dbReference type="EMBL" id="OGF92831.1"/>
    </source>
</evidence>
<keyword evidence="1" id="KW-0472">Membrane</keyword>
<sequence>MATFGSGTPESPDNKSIRAQLEELKKLNSSTASYNKLIIGIALSTLIVSIVGVIIALWK</sequence>
<protein>
    <submittedName>
        <fullName evidence="2">Uncharacterized protein</fullName>
    </submittedName>
</protein>
<gene>
    <name evidence="2" type="ORF">A3H05_00730</name>
</gene>
<name>A0A1F5XZ56_9BACT</name>
<feature type="transmembrane region" description="Helical" evidence="1">
    <location>
        <begin position="37"/>
        <end position="58"/>
    </location>
</feature>
<dbReference type="EMBL" id="MFIP01000001">
    <property type="protein sequence ID" value="OGF92831.1"/>
    <property type="molecule type" value="Genomic_DNA"/>
</dbReference>
<accession>A0A1F5XZ56</accession>
<dbReference type="AlphaFoldDB" id="A0A1F5XZ56"/>